<feature type="region of interest" description="Disordered" evidence="1">
    <location>
        <begin position="1"/>
        <end position="45"/>
    </location>
</feature>
<feature type="region of interest" description="Disordered" evidence="1">
    <location>
        <begin position="864"/>
        <end position="976"/>
    </location>
</feature>
<keyword evidence="2" id="KW-0472">Membrane</keyword>
<protein>
    <submittedName>
        <fullName evidence="3">Uncharacterized protein</fullName>
    </submittedName>
</protein>
<feature type="transmembrane region" description="Helical" evidence="2">
    <location>
        <begin position="192"/>
        <end position="212"/>
    </location>
</feature>
<evidence type="ECO:0000256" key="1">
    <source>
        <dbReference type="SAM" id="MobiDB-lite"/>
    </source>
</evidence>
<keyword evidence="2" id="KW-0812">Transmembrane</keyword>
<evidence type="ECO:0000313" key="3">
    <source>
        <dbReference type="EMBL" id="KAK2774759.1"/>
    </source>
</evidence>
<feature type="compositionally biased region" description="Polar residues" evidence="1">
    <location>
        <begin position="817"/>
        <end position="827"/>
    </location>
</feature>
<accession>A0AAE0DBM2</accession>
<evidence type="ECO:0000256" key="2">
    <source>
        <dbReference type="SAM" id="Phobius"/>
    </source>
</evidence>
<evidence type="ECO:0000313" key="4">
    <source>
        <dbReference type="Proteomes" id="UP001281614"/>
    </source>
</evidence>
<feature type="region of interest" description="Disordered" evidence="1">
    <location>
        <begin position="731"/>
        <end position="827"/>
    </location>
</feature>
<keyword evidence="4" id="KW-1185">Reference proteome</keyword>
<comment type="caution">
    <text evidence="3">The sequence shown here is derived from an EMBL/GenBank/DDBJ whole genome shotgun (WGS) entry which is preliminary data.</text>
</comment>
<feature type="compositionally biased region" description="Polar residues" evidence="1">
    <location>
        <begin position="1"/>
        <end position="17"/>
    </location>
</feature>
<reference evidence="3" key="1">
    <citation type="submission" date="2023-02" db="EMBL/GenBank/DDBJ databases">
        <title>Colletotrichum kahawae CIFC_Que2 genome sequencing and assembly.</title>
        <authorList>
            <person name="Baroncelli R."/>
        </authorList>
    </citation>
    <scope>NUCLEOTIDE SEQUENCE</scope>
    <source>
        <strain evidence="3">CIFC_Que2</strain>
    </source>
</reference>
<feature type="compositionally biased region" description="Pro residues" evidence="1">
    <location>
        <begin position="894"/>
        <end position="907"/>
    </location>
</feature>
<name>A0AAE0DBM2_COLKA</name>
<feature type="compositionally biased region" description="Polar residues" evidence="1">
    <location>
        <begin position="950"/>
        <end position="968"/>
    </location>
</feature>
<feature type="compositionally biased region" description="Polar residues" evidence="1">
    <location>
        <begin position="908"/>
        <end position="926"/>
    </location>
</feature>
<dbReference type="EMBL" id="VYYT01000043">
    <property type="protein sequence ID" value="KAK2774759.1"/>
    <property type="molecule type" value="Genomic_DNA"/>
</dbReference>
<feature type="transmembrane region" description="Helical" evidence="2">
    <location>
        <begin position="127"/>
        <end position="147"/>
    </location>
</feature>
<dbReference type="AlphaFoldDB" id="A0AAE0DBM2"/>
<feature type="compositionally biased region" description="Basic and acidic residues" evidence="1">
    <location>
        <begin position="28"/>
        <end position="38"/>
    </location>
</feature>
<feature type="transmembrane region" description="Helical" evidence="2">
    <location>
        <begin position="93"/>
        <end position="115"/>
    </location>
</feature>
<keyword evidence="2" id="KW-1133">Transmembrane helix</keyword>
<feature type="region of interest" description="Disordered" evidence="1">
    <location>
        <begin position="57"/>
        <end position="78"/>
    </location>
</feature>
<proteinExistence type="predicted"/>
<organism evidence="3 4">
    <name type="scientific">Colletotrichum kahawae</name>
    <name type="common">Coffee berry disease fungus</name>
    <dbReference type="NCBI Taxonomy" id="34407"/>
    <lineage>
        <taxon>Eukaryota</taxon>
        <taxon>Fungi</taxon>
        <taxon>Dikarya</taxon>
        <taxon>Ascomycota</taxon>
        <taxon>Pezizomycotina</taxon>
        <taxon>Sordariomycetes</taxon>
        <taxon>Hypocreomycetidae</taxon>
        <taxon>Glomerellales</taxon>
        <taxon>Glomerellaceae</taxon>
        <taxon>Colletotrichum</taxon>
        <taxon>Colletotrichum gloeosporioides species complex</taxon>
    </lineage>
</organism>
<gene>
    <name evidence="3" type="ORF">CKAH01_13093</name>
</gene>
<feature type="compositionally biased region" description="Low complexity" evidence="1">
    <location>
        <begin position="870"/>
        <end position="893"/>
    </location>
</feature>
<sequence>MRDQQYSVSPVSPNLSRRTSETRLGPTDAERPSSESRVKRAGGAEAQVAEVNDPLVSFDGQNQTRSYKPVATDDQANGNVSGRKNYNATAPTIFADFAVVVLPLAVIVFIVLVWRLDGSQVGDDLSAWENAITVLATAFPILFASVIGRLMSEAARWKLEKGGTMGFLEQLMGSRTVGSTVITLFQLRTLNFVAIGLFLVWACSPLGAQVFLRMMDTSLVPDPSPVDIAYFDTQAPLADGVSSGQGSSVVDSLNRPKLASLATLYTILVGTPKANKIDAMDLWRNVRIPYLSADADSTWRNISNNPEEVEYSSLAGVPVHYAGTGNATFSLESSYIRLVCPNATKFPASDIAKGTANRTVKANVTTDYMTKEYPNGTWRGYDYQRGSGGYISTQWGIAIDRFVDLYWITHGKEGQGWDWMPAYADTGSLAMFSNETGITAGPTRFLLRMALAQPQITKKNRDNLEISCDITQKYVESRVSCSFLAGQRSCRVIEQRLSQKTHAPEQITQLSFPRSFDFFAGEMPVATGRDMTGFIDPTLYYLKDPTYENISSVSSTIANTSAEADAVFQPNVTFTGESSTLMETYVISKLWISLCLLSAVVLLAGGILSVVFIHLTHGPEILGYVSTTMRNSKYIDLPSSTTWLDGSELTKELKKLRIRYGFIRDESRQPIMAVGHEEETARIKDSPFPISIISSDGREWNSRCTAATSTVIRFNPQGSACLVFSFPKTNSRTTTRSPGLGGRSPMLPPPQRSTPDPVGLRPPGSPRPERLTSPSSFSSEAALFHPLPTSALEESLHPARPSSRRDSYELPPLIRPHTSTHATTNDNIPIASARNNAAQDIPASKPQGASQDAMDWRSDFDVTVNDINRSGTGDTQQQTQTQQHQDGSHMSSSSPPPRPVSRSPSPPASNQTGSRSRENSAQNSGAPQGGPSIQPVQGDIPPRRIPEASSAASTVQTHASSSKDSTVTPPLPQPRP</sequence>
<dbReference type="Proteomes" id="UP001281614">
    <property type="component" value="Unassembled WGS sequence"/>
</dbReference>